<protein>
    <submittedName>
        <fullName evidence="1">Uncharacterized protein</fullName>
    </submittedName>
</protein>
<dbReference type="Proteomes" id="UP001368328">
    <property type="component" value="Chromosome"/>
</dbReference>
<sequence length="237" mass="27645">MEGMRWCGFVVMNVMRSSYNSSEIVQEVNDLGLKKLLSLKNVSLVKQVNQIQSEKLYGGIIHQLKLDDFWHQLKGYERAFLRNCTKWSFGGKIKSEEFDHTDSNVKTKRSDCSFLFGLASWSYESKEYELTEKILMEIVNRAFTPIMIHRAYQELIKMHYLLRENDEASMQKCKVYCKLHIELAPILLETASNEGIRPPRIPAFEILSNVLKEEGRLEGCEEVLMLGHQYKIGKFDY</sequence>
<keyword evidence="2" id="KW-1185">Reference proteome</keyword>
<gene>
    <name evidence="1" type="ORF">WCV66_09770</name>
</gene>
<organism evidence="1 2">
    <name type="scientific">Metabacillus rhizosphaerae</name>
    <dbReference type="NCBI Taxonomy" id="3117747"/>
    <lineage>
        <taxon>Bacteria</taxon>
        <taxon>Bacillati</taxon>
        <taxon>Bacillota</taxon>
        <taxon>Bacilli</taxon>
        <taxon>Bacillales</taxon>
        <taxon>Bacillaceae</taxon>
        <taxon>Metabacillus</taxon>
    </lineage>
</organism>
<accession>A0ABZ2MYF8</accession>
<proteinExistence type="predicted"/>
<evidence type="ECO:0000313" key="2">
    <source>
        <dbReference type="Proteomes" id="UP001368328"/>
    </source>
</evidence>
<reference evidence="1 2" key="1">
    <citation type="submission" date="2024-02" db="EMBL/GenBank/DDBJ databases">
        <title>Seven novel Bacillus-like species.</title>
        <authorList>
            <person name="Liu G."/>
        </authorList>
    </citation>
    <scope>NUCLEOTIDE SEQUENCE [LARGE SCALE GENOMIC DNA]</scope>
    <source>
        <strain evidence="1 2">FJAT-53654</strain>
    </source>
</reference>
<evidence type="ECO:0000313" key="1">
    <source>
        <dbReference type="EMBL" id="WXB90458.1"/>
    </source>
</evidence>
<dbReference type="EMBL" id="CP147403">
    <property type="protein sequence ID" value="WXB90458.1"/>
    <property type="molecule type" value="Genomic_DNA"/>
</dbReference>
<dbReference type="RefSeq" id="WP_338788847.1">
    <property type="nucleotide sequence ID" value="NZ_CP147403.1"/>
</dbReference>
<name>A0ABZ2MYF8_9BACI</name>